<sequence>MSQENLKSILKSHELRITDCRLDVMQFFLNEKGALSQGDLENQFTQYDRVTLYRTLNSFLDSGILHKIPNETGTATYGLCHDTCSPDHHEHNHIHFKCNSCGQIECLDEKVVPKVTVPTGYKIDGVNMIVDGICATCA</sequence>
<dbReference type="AlphaFoldDB" id="A0A239H9Q9"/>
<dbReference type="InterPro" id="IPR036390">
    <property type="entry name" value="WH_DNA-bd_sf"/>
</dbReference>
<dbReference type="RefSeq" id="WP_179213320.1">
    <property type="nucleotide sequence ID" value="NZ_FZPD01000002.1"/>
</dbReference>
<dbReference type="Gene3D" id="1.10.10.10">
    <property type="entry name" value="Winged helix-like DNA-binding domain superfamily/Winged helix DNA-binding domain"/>
    <property type="match status" value="1"/>
</dbReference>
<evidence type="ECO:0000256" key="1">
    <source>
        <dbReference type="ARBA" id="ARBA00007957"/>
    </source>
</evidence>
<keyword evidence="3 7" id="KW-0862">Zinc</keyword>
<comment type="cofactor">
    <cofactor evidence="7">
        <name>Zn(2+)</name>
        <dbReference type="ChEBI" id="CHEBI:29105"/>
    </cofactor>
    <text evidence="7">Binds 1 zinc ion per subunit.</text>
</comment>
<dbReference type="InterPro" id="IPR002481">
    <property type="entry name" value="FUR"/>
</dbReference>
<reference evidence="8 9" key="1">
    <citation type="submission" date="2017-06" db="EMBL/GenBank/DDBJ databases">
        <authorList>
            <person name="Kim H.J."/>
            <person name="Triplett B.A."/>
        </authorList>
    </citation>
    <scope>NUCLEOTIDE SEQUENCE [LARGE SCALE GENOMIC DNA]</scope>
    <source>
        <strain evidence="8 9">DSM 19307</strain>
    </source>
</reference>
<evidence type="ECO:0000256" key="6">
    <source>
        <dbReference type="ARBA" id="ARBA00023163"/>
    </source>
</evidence>
<accession>A0A239H9Q9</accession>
<dbReference type="GO" id="GO:1900376">
    <property type="term" value="P:regulation of secondary metabolite biosynthetic process"/>
    <property type="evidence" value="ECO:0007669"/>
    <property type="project" value="TreeGrafter"/>
</dbReference>
<dbReference type="GO" id="GO:0008270">
    <property type="term" value="F:zinc ion binding"/>
    <property type="evidence" value="ECO:0007669"/>
    <property type="project" value="TreeGrafter"/>
</dbReference>
<keyword evidence="9" id="KW-1185">Reference proteome</keyword>
<evidence type="ECO:0000256" key="4">
    <source>
        <dbReference type="ARBA" id="ARBA00023015"/>
    </source>
</evidence>
<gene>
    <name evidence="8" type="ORF">SAMN05421640_1204</name>
</gene>
<dbReference type="EMBL" id="FZPD01000002">
    <property type="protein sequence ID" value="SNS77901.1"/>
    <property type="molecule type" value="Genomic_DNA"/>
</dbReference>
<feature type="binding site" evidence="7">
    <location>
        <position position="101"/>
    </location>
    <ligand>
        <name>Zn(2+)</name>
        <dbReference type="ChEBI" id="CHEBI:29105"/>
    </ligand>
</feature>
<evidence type="ECO:0000256" key="7">
    <source>
        <dbReference type="PIRSR" id="PIRSR602481-1"/>
    </source>
</evidence>
<proteinExistence type="inferred from homology"/>
<evidence type="ECO:0000313" key="9">
    <source>
        <dbReference type="Proteomes" id="UP000198393"/>
    </source>
</evidence>
<name>A0A239H9Q9_EKHLU</name>
<dbReference type="Gene3D" id="3.30.1490.190">
    <property type="match status" value="1"/>
</dbReference>
<dbReference type="Proteomes" id="UP000198393">
    <property type="component" value="Unassembled WGS sequence"/>
</dbReference>
<feature type="binding site" evidence="7">
    <location>
        <position position="134"/>
    </location>
    <ligand>
        <name>Zn(2+)</name>
        <dbReference type="ChEBI" id="CHEBI:29105"/>
    </ligand>
</feature>
<evidence type="ECO:0000256" key="2">
    <source>
        <dbReference type="ARBA" id="ARBA00022491"/>
    </source>
</evidence>
<dbReference type="PANTHER" id="PTHR33202:SF22">
    <property type="entry name" value="HYDROGEN PEROXIDE SENSITIVE REPRESSOR"/>
    <property type="match status" value="1"/>
</dbReference>
<organism evidence="8 9">
    <name type="scientific">Ekhidna lutea</name>
    <dbReference type="NCBI Taxonomy" id="447679"/>
    <lineage>
        <taxon>Bacteria</taxon>
        <taxon>Pseudomonadati</taxon>
        <taxon>Bacteroidota</taxon>
        <taxon>Cytophagia</taxon>
        <taxon>Cytophagales</taxon>
        <taxon>Reichenbachiellaceae</taxon>
        <taxon>Ekhidna</taxon>
    </lineage>
</organism>
<dbReference type="InterPro" id="IPR043135">
    <property type="entry name" value="Fur_C"/>
</dbReference>
<dbReference type="GO" id="GO:0045892">
    <property type="term" value="P:negative regulation of DNA-templated transcription"/>
    <property type="evidence" value="ECO:0007669"/>
    <property type="project" value="TreeGrafter"/>
</dbReference>
<feature type="binding site" evidence="7">
    <location>
        <position position="98"/>
    </location>
    <ligand>
        <name>Zn(2+)</name>
        <dbReference type="ChEBI" id="CHEBI:29105"/>
    </ligand>
</feature>
<dbReference type="GO" id="GO:0000976">
    <property type="term" value="F:transcription cis-regulatory region binding"/>
    <property type="evidence" value="ECO:0007669"/>
    <property type="project" value="TreeGrafter"/>
</dbReference>
<evidence type="ECO:0000256" key="3">
    <source>
        <dbReference type="ARBA" id="ARBA00022833"/>
    </source>
</evidence>
<keyword evidence="5" id="KW-0238">DNA-binding</keyword>
<keyword evidence="2" id="KW-0678">Repressor</keyword>
<protein>
    <submittedName>
        <fullName evidence="8">Fur family transcriptional regulator, ferric uptake regulator</fullName>
    </submittedName>
</protein>
<comment type="similarity">
    <text evidence="1">Belongs to the Fur family.</text>
</comment>
<feature type="binding site" evidence="7">
    <location>
        <position position="137"/>
    </location>
    <ligand>
        <name>Zn(2+)</name>
        <dbReference type="ChEBI" id="CHEBI:29105"/>
    </ligand>
</feature>
<dbReference type="Pfam" id="PF01475">
    <property type="entry name" value="FUR"/>
    <property type="match status" value="1"/>
</dbReference>
<dbReference type="PANTHER" id="PTHR33202">
    <property type="entry name" value="ZINC UPTAKE REGULATION PROTEIN"/>
    <property type="match status" value="1"/>
</dbReference>
<keyword evidence="7" id="KW-0479">Metal-binding</keyword>
<evidence type="ECO:0000313" key="8">
    <source>
        <dbReference type="EMBL" id="SNS77901.1"/>
    </source>
</evidence>
<dbReference type="InterPro" id="IPR036388">
    <property type="entry name" value="WH-like_DNA-bd_sf"/>
</dbReference>
<keyword evidence="4" id="KW-0805">Transcription regulation</keyword>
<dbReference type="GO" id="GO:0003700">
    <property type="term" value="F:DNA-binding transcription factor activity"/>
    <property type="evidence" value="ECO:0007669"/>
    <property type="project" value="InterPro"/>
</dbReference>
<dbReference type="SUPFAM" id="SSF46785">
    <property type="entry name" value="Winged helix' DNA-binding domain"/>
    <property type="match status" value="1"/>
</dbReference>
<keyword evidence="6" id="KW-0804">Transcription</keyword>
<evidence type="ECO:0000256" key="5">
    <source>
        <dbReference type="ARBA" id="ARBA00023125"/>
    </source>
</evidence>